<feature type="compositionally biased region" description="Polar residues" evidence="1">
    <location>
        <begin position="159"/>
        <end position="173"/>
    </location>
</feature>
<dbReference type="AlphaFoldDB" id="A0A8J2T0M2"/>
<gene>
    <name evidence="2" type="ORF">BN860_05908g</name>
</gene>
<keyword evidence="3" id="KW-1185">Reference proteome</keyword>
<reference evidence="3" key="1">
    <citation type="journal article" date="2013" name="Genome Announc.">
        <title>Genome sequence of the food spoilage yeast Zygosaccharomyces bailii CLIB 213(T).</title>
        <authorList>
            <person name="Galeote V."/>
            <person name="Bigey F."/>
            <person name="Devillers H."/>
            <person name="Neuveglise C."/>
            <person name="Dequin S."/>
        </authorList>
    </citation>
    <scope>NUCLEOTIDE SEQUENCE [LARGE SCALE GENOMIC DNA]</scope>
    <source>
        <strain evidence="3">CLIB 213 / ATCC 58445 / CBS 680 / CCRC 21525 / NBRC 1098 / NCYC 1416 / NRRL Y-2227</strain>
    </source>
</reference>
<feature type="compositionally biased region" description="Basic residues" evidence="1">
    <location>
        <begin position="204"/>
        <end position="214"/>
    </location>
</feature>
<feature type="compositionally biased region" description="Polar residues" evidence="1">
    <location>
        <begin position="32"/>
        <end position="81"/>
    </location>
</feature>
<feature type="compositionally biased region" description="Low complexity" evidence="1">
    <location>
        <begin position="188"/>
        <end position="203"/>
    </location>
</feature>
<feature type="region of interest" description="Disordered" evidence="1">
    <location>
        <begin position="159"/>
        <end position="265"/>
    </location>
</feature>
<protein>
    <submittedName>
        <fullName evidence="2">BN860_05908g1_1</fullName>
    </submittedName>
</protein>
<evidence type="ECO:0000313" key="2">
    <source>
        <dbReference type="EMBL" id="CDF87418.1"/>
    </source>
</evidence>
<dbReference type="Proteomes" id="UP000019375">
    <property type="component" value="Unassembled WGS sequence"/>
</dbReference>
<feature type="compositionally biased region" description="Basic and acidic residues" evidence="1">
    <location>
        <begin position="227"/>
        <end position="254"/>
    </location>
</feature>
<dbReference type="EMBL" id="HG316454">
    <property type="protein sequence ID" value="CDF87418.1"/>
    <property type="molecule type" value="Genomic_DNA"/>
</dbReference>
<dbReference type="OrthoDB" id="4035860at2759"/>
<feature type="compositionally biased region" description="Polar residues" evidence="1">
    <location>
        <begin position="256"/>
        <end position="265"/>
    </location>
</feature>
<accession>A0A8J2T0M2</accession>
<proteinExistence type="predicted"/>
<evidence type="ECO:0000256" key="1">
    <source>
        <dbReference type="SAM" id="MobiDB-lite"/>
    </source>
</evidence>
<evidence type="ECO:0000313" key="3">
    <source>
        <dbReference type="Proteomes" id="UP000019375"/>
    </source>
</evidence>
<name>A0A8J2T0M2_ZYGB2</name>
<organism evidence="2 3">
    <name type="scientific">Zygosaccharomyces bailii (strain CLIB 213 / ATCC 58445 / CBS 680 / BCRC 21525 / NBRC 1098 / NCYC 1416 / NRRL Y-2227)</name>
    <dbReference type="NCBI Taxonomy" id="1333698"/>
    <lineage>
        <taxon>Eukaryota</taxon>
        <taxon>Fungi</taxon>
        <taxon>Dikarya</taxon>
        <taxon>Ascomycota</taxon>
        <taxon>Saccharomycotina</taxon>
        <taxon>Saccharomycetes</taxon>
        <taxon>Saccharomycetales</taxon>
        <taxon>Saccharomycetaceae</taxon>
        <taxon>Zygosaccharomyces</taxon>
    </lineage>
</organism>
<feature type="region of interest" description="Disordered" evidence="1">
    <location>
        <begin position="29"/>
        <end position="97"/>
    </location>
</feature>
<sequence length="265" mass="29485">MSNNHAGANDHTFLGRKRKLSVWVKKIIQPARETSTSTAAPQQEPPTRTSSSEDPQQNLKQDSGDSSECTINDISSRSSTEAIHELSPPRADSVSMKVLWGDEPKRLRQETDSDVVPASVDDSDSMDNVSIQALFSMCSSSFKSSTFSDVHSLQSTRATMASGRTTETNSSTVAIPPASILDRTRHGSTATSTTTNLGSPTSSLHHHHHHHPLHMSRPSSMRQTPIQRERERERDRDRDGDRDRERERERERGRVNSHSSHATIK</sequence>